<proteinExistence type="predicted"/>
<dbReference type="STRING" id="1121022.GCA_000376105_00535"/>
<evidence type="ECO:0000313" key="3">
    <source>
        <dbReference type="Proteomes" id="UP000017837"/>
    </source>
</evidence>
<dbReference type="PATRIC" id="fig|1121022.4.peg.286"/>
<evidence type="ECO:0000313" key="2">
    <source>
        <dbReference type="EMBL" id="ESQ94200.1"/>
    </source>
</evidence>
<gene>
    <name evidence="2" type="ORF">ABENE_01450</name>
</gene>
<accession>V4Q8N0</accession>
<dbReference type="EMBL" id="AWGB01000004">
    <property type="protein sequence ID" value="ESQ94200.1"/>
    <property type="molecule type" value="Genomic_DNA"/>
</dbReference>
<keyword evidence="3" id="KW-1185">Reference proteome</keyword>
<dbReference type="AlphaFoldDB" id="V4Q8N0"/>
<organism evidence="2 3">
    <name type="scientific">Asticcacaulis benevestitus DSM 16100 = ATCC BAA-896</name>
    <dbReference type="NCBI Taxonomy" id="1121022"/>
    <lineage>
        <taxon>Bacteria</taxon>
        <taxon>Pseudomonadati</taxon>
        <taxon>Pseudomonadota</taxon>
        <taxon>Alphaproteobacteria</taxon>
        <taxon>Caulobacterales</taxon>
        <taxon>Caulobacteraceae</taxon>
        <taxon>Asticcacaulis</taxon>
    </lineage>
</organism>
<protein>
    <submittedName>
        <fullName evidence="2">Uncharacterized protein</fullName>
    </submittedName>
</protein>
<keyword evidence="1" id="KW-1133">Transmembrane helix</keyword>
<keyword evidence="1" id="KW-0472">Membrane</keyword>
<reference evidence="2 3" key="1">
    <citation type="journal article" date="2014" name="Nature">
        <title>Sequential evolution of bacterial morphology by co-option of a developmental regulator.</title>
        <authorList>
            <person name="Jiang C."/>
            <person name="Brown P.J."/>
            <person name="Ducret A."/>
            <person name="Brun Y.V."/>
        </authorList>
    </citation>
    <scope>NUCLEOTIDE SEQUENCE [LARGE SCALE GENOMIC DNA]</scope>
    <source>
        <strain evidence="2 3">DSM 16100</strain>
    </source>
</reference>
<sequence length="153" mass="16581">MANIRKVRRMTSIRNGLADAQTTDLSDERLYEAMMLLNRPMKKRAPGYVPIIALLGVVSAGMFFTYTMTRMPMNGAVNAVKVASLNSDRPTDGGAMLSGLSVPQGQSRAVDFQLSSAKPPATTEQTAGIDQNEFVRAKMALESAPQETINLDN</sequence>
<dbReference type="Proteomes" id="UP000017837">
    <property type="component" value="Unassembled WGS sequence"/>
</dbReference>
<keyword evidence="1" id="KW-0812">Transmembrane</keyword>
<evidence type="ECO:0000256" key="1">
    <source>
        <dbReference type="SAM" id="Phobius"/>
    </source>
</evidence>
<feature type="transmembrane region" description="Helical" evidence="1">
    <location>
        <begin position="45"/>
        <end position="66"/>
    </location>
</feature>
<comment type="caution">
    <text evidence="2">The sequence shown here is derived from an EMBL/GenBank/DDBJ whole genome shotgun (WGS) entry which is preliminary data.</text>
</comment>
<name>V4Q8N0_9CAUL</name>